<comment type="caution">
    <text evidence="1">The sequence shown here is derived from an EMBL/GenBank/DDBJ whole genome shotgun (WGS) entry which is preliminary data.</text>
</comment>
<accession>A0A261S2S6</accession>
<dbReference type="RefSeq" id="WP_094856070.1">
    <property type="nucleotide sequence ID" value="NZ_NEVM01000005.1"/>
</dbReference>
<evidence type="ECO:0000313" key="2">
    <source>
        <dbReference type="Proteomes" id="UP000216020"/>
    </source>
</evidence>
<gene>
    <name evidence="1" type="ORF">CAL29_27680</name>
</gene>
<dbReference type="AlphaFoldDB" id="A0A261S2S6"/>
<protein>
    <submittedName>
        <fullName evidence="1">Uncharacterized protein</fullName>
    </submittedName>
</protein>
<evidence type="ECO:0000313" key="1">
    <source>
        <dbReference type="EMBL" id="OZI31664.1"/>
    </source>
</evidence>
<dbReference type="Proteomes" id="UP000216020">
    <property type="component" value="Unassembled WGS sequence"/>
</dbReference>
<sequence>MDTQTRKANGPNRYIAREEIVSRPGAKIIVTRLRLTQAGRDALTTGSTGITTGVSASRSFFDHGQCEAA</sequence>
<proteinExistence type="predicted"/>
<keyword evidence="2" id="KW-1185">Reference proteome</keyword>
<dbReference type="OrthoDB" id="8689422at2"/>
<organism evidence="1 2">
    <name type="scientific">Bordetella genomosp. 10</name>
    <dbReference type="NCBI Taxonomy" id="1416804"/>
    <lineage>
        <taxon>Bacteria</taxon>
        <taxon>Pseudomonadati</taxon>
        <taxon>Pseudomonadota</taxon>
        <taxon>Betaproteobacteria</taxon>
        <taxon>Burkholderiales</taxon>
        <taxon>Alcaligenaceae</taxon>
        <taxon>Bordetella</taxon>
    </lineage>
</organism>
<dbReference type="EMBL" id="NEVM01000005">
    <property type="protein sequence ID" value="OZI31664.1"/>
    <property type="molecule type" value="Genomic_DNA"/>
</dbReference>
<name>A0A261S2S6_9BORD</name>
<reference evidence="2" key="1">
    <citation type="submission" date="2017-05" db="EMBL/GenBank/DDBJ databases">
        <title>Complete and WGS of Bordetella genogroups.</title>
        <authorList>
            <person name="Spilker T."/>
            <person name="Lipuma J."/>
        </authorList>
    </citation>
    <scope>NUCLEOTIDE SEQUENCE [LARGE SCALE GENOMIC DNA]</scope>
    <source>
        <strain evidence="2">AU16122</strain>
    </source>
</reference>